<organism evidence="6 7">
    <name type="scientific">Thelephora terrestris</name>
    <dbReference type="NCBI Taxonomy" id="56493"/>
    <lineage>
        <taxon>Eukaryota</taxon>
        <taxon>Fungi</taxon>
        <taxon>Dikarya</taxon>
        <taxon>Basidiomycota</taxon>
        <taxon>Agaricomycotina</taxon>
        <taxon>Agaricomycetes</taxon>
        <taxon>Thelephorales</taxon>
        <taxon>Thelephoraceae</taxon>
        <taxon>Thelephora</taxon>
    </lineage>
</organism>
<reference evidence="6" key="1">
    <citation type="journal article" date="2020" name="Nat. Commun.">
        <title>Large-scale genome sequencing of mycorrhizal fungi provides insights into the early evolution of symbiotic traits.</title>
        <authorList>
            <person name="Miyauchi S."/>
            <person name="Kiss E."/>
            <person name="Kuo A."/>
            <person name="Drula E."/>
            <person name="Kohler A."/>
            <person name="Sanchez-Garcia M."/>
            <person name="Morin E."/>
            <person name="Andreopoulos B."/>
            <person name="Barry K.W."/>
            <person name="Bonito G."/>
            <person name="Buee M."/>
            <person name="Carver A."/>
            <person name="Chen C."/>
            <person name="Cichocki N."/>
            <person name="Clum A."/>
            <person name="Culley D."/>
            <person name="Crous P.W."/>
            <person name="Fauchery L."/>
            <person name="Girlanda M."/>
            <person name="Hayes R.D."/>
            <person name="Keri Z."/>
            <person name="LaButti K."/>
            <person name="Lipzen A."/>
            <person name="Lombard V."/>
            <person name="Magnuson J."/>
            <person name="Maillard F."/>
            <person name="Murat C."/>
            <person name="Nolan M."/>
            <person name="Ohm R.A."/>
            <person name="Pangilinan J."/>
            <person name="Pereira M.F."/>
            <person name="Perotto S."/>
            <person name="Peter M."/>
            <person name="Pfister S."/>
            <person name="Riley R."/>
            <person name="Sitrit Y."/>
            <person name="Stielow J.B."/>
            <person name="Szollosi G."/>
            <person name="Zifcakova L."/>
            <person name="Stursova M."/>
            <person name="Spatafora J.W."/>
            <person name="Tedersoo L."/>
            <person name="Vaario L.M."/>
            <person name="Yamada A."/>
            <person name="Yan M."/>
            <person name="Wang P."/>
            <person name="Xu J."/>
            <person name="Bruns T."/>
            <person name="Baldrian P."/>
            <person name="Vilgalys R."/>
            <person name="Dunand C."/>
            <person name="Henrissat B."/>
            <person name="Grigoriev I.V."/>
            <person name="Hibbett D."/>
            <person name="Nagy L.G."/>
            <person name="Martin F.M."/>
        </authorList>
    </citation>
    <scope>NUCLEOTIDE SEQUENCE</scope>
    <source>
        <strain evidence="6">UH-Tt-Lm1</strain>
    </source>
</reference>
<evidence type="ECO:0000259" key="5">
    <source>
        <dbReference type="Pfam" id="PF00891"/>
    </source>
</evidence>
<sequence>MATFSNLRALHALIGDALDDVERIFVSCQPSVHSPTGSESSDGTQSLLSPSASEDEELNRIPLDFPSLDGPYDPHSPAEALLSHPAVVHATKLIVSATGQLAAMVQRPFLTICDATMGYHLPSCMRFLEASHVVEIMRETGPAGLHIRELAARADCDPNKLGHILRLLATHHIGTEVSPNVFANNRLSSFIDSGKDFNVIKSNPADKYEGTNGIAAYVGMCTDELFKSSAYLTDAYLLNDISKHSTLTSAAPFNLAFGTKGQFFNWLDEEGNEMRLKRFGHAMTGTAGYEDGGSITFQGFDWGALGKGSLIVDVGGGIGSTSMTLAKAFPHLRFCIQDRPKTVELGILAWKERCPERLDSGEVVFQAHDFFTPQPIRNAAVFLLRVITHDWPDEFVTRILLQLRNAATPQTKLILVDYVLPFACEDRTGDIGAVRTMAPPSSGLLPNLGKANANAFWLDMTMHVTFNSKERTLREMTDIALSAGWQVVEVIRKPEGSPFGSIIAVPTSVPPSTALLSSLAEQEIIERAGSPVGDTFYSRTQLPSRGTTMEMNQSDSAVRRMTKRLRKTISRTFSRGGQGGEVGEEKRKPPMAKSASD</sequence>
<protein>
    <submittedName>
        <fullName evidence="6">S-adenosyl-L-methionine-dependent methyltransferase</fullName>
    </submittedName>
</protein>
<evidence type="ECO:0000256" key="1">
    <source>
        <dbReference type="ARBA" id="ARBA00022603"/>
    </source>
</evidence>
<dbReference type="Proteomes" id="UP000736335">
    <property type="component" value="Unassembled WGS sequence"/>
</dbReference>
<evidence type="ECO:0000256" key="3">
    <source>
        <dbReference type="ARBA" id="ARBA00022691"/>
    </source>
</evidence>
<proteinExistence type="predicted"/>
<dbReference type="SUPFAM" id="SSF53335">
    <property type="entry name" value="S-adenosyl-L-methionine-dependent methyltransferases"/>
    <property type="match status" value="1"/>
</dbReference>
<dbReference type="InterPro" id="IPR029063">
    <property type="entry name" value="SAM-dependent_MTases_sf"/>
</dbReference>
<evidence type="ECO:0000313" key="7">
    <source>
        <dbReference type="Proteomes" id="UP000736335"/>
    </source>
</evidence>
<keyword evidence="3" id="KW-0949">S-adenosyl-L-methionine</keyword>
<keyword evidence="7" id="KW-1185">Reference proteome</keyword>
<feature type="compositionally biased region" description="Polar residues" evidence="4">
    <location>
        <begin position="32"/>
        <end position="52"/>
    </location>
</feature>
<name>A0A9P6L906_9AGAM</name>
<dbReference type="InterPro" id="IPR016461">
    <property type="entry name" value="COMT-like"/>
</dbReference>
<feature type="region of interest" description="Disordered" evidence="4">
    <location>
        <begin position="32"/>
        <end position="56"/>
    </location>
</feature>
<dbReference type="InterPro" id="IPR036388">
    <property type="entry name" value="WH-like_DNA-bd_sf"/>
</dbReference>
<dbReference type="EMBL" id="WIUZ02000004">
    <property type="protein sequence ID" value="KAF9787983.1"/>
    <property type="molecule type" value="Genomic_DNA"/>
</dbReference>
<dbReference type="Pfam" id="PF00891">
    <property type="entry name" value="Methyltransf_2"/>
    <property type="match status" value="1"/>
</dbReference>
<dbReference type="InterPro" id="IPR036390">
    <property type="entry name" value="WH_DNA-bd_sf"/>
</dbReference>
<dbReference type="Gene3D" id="1.10.10.10">
    <property type="entry name" value="Winged helix-like DNA-binding domain superfamily/Winged helix DNA-binding domain"/>
    <property type="match status" value="1"/>
</dbReference>
<dbReference type="GO" id="GO:0032259">
    <property type="term" value="P:methylation"/>
    <property type="evidence" value="ECO:0007669"/>
    <property type="project" value="UniProtKB-KW"/>
</dbReference>
<dbReference type="PROSITE" id="PS51683">
    <property type="entry name" value="SAM_OMT_II"/>
    <property type="match status" value="1"/>
</dbReference>
<evidence type="ECO:0000256" key="4">
    <source>
        <dbReference type="SAM" id="MobiDB-lite"/>
    </source>
</evidence>
<dbReference type="OrthoDB" id="2410195at2759"/>
<evidence type="ECO:0000313" key="6">
    <source>
        <dbReference type="EMBL" id="KAF9787983.1"/>
    </source>
</evidence>
<dbReference type="GO" id="GO:0008171">
    <property type="term" value="F:O-methyltransferase activity"/>
    <property type="evidence" value="ECO:0007669"/>
    <property type="project" value="InterPro"/>
</dbReference>
<comment type="caution">
    <text evidence="6">The sequence shown here is derived from an EMBL/GenBank/DDBJ whole genome shotgun (WGS) entry which is preliminary data.</text>
</comment>
<dbReference type="Gene3D" id="3.40.50.150">
    <property type="entry name" value="Vaccinia Virus protein VP39"/>
    <property type="match status" value="1"/>
</dbReference>
<accession>A0A9P6L906</accession>
<dbReference type="AlphaFoldDB" id="A0A9P6L906"/>
<dbReference type="PANTHER" id="PTHR43712:SF2">
    <property type="entry name" value="O-METHYLTRANSFERASE CICE"/>
    <property type="match status" value="1"/>
</dbReference>
<keyword evidence="2" id="KW-0808">Transferase</keyword>
<gene>
    <name evidence="6" type="ORF">BJ322DRAFT_1001712</name>
</gene>
<feature type="domain" description="O-methyltransferase C-terminal" evidence="5">
    <location>
        <begin position="278"/>
        <end position="430"/>
    </location>
</feature>
<dbReference type="InterPro" id="IPR001077">
    <property type="entry name" value="COMT_C"/>
</dbReference>
<feature type="region of interest" description="Disordered" evidence="4">
    <location>
        <begin position="569"/>
        <end position="597"/>
    </location>
</feature>
<evidence type="ECO:0000256" key="2">
    <source>
        <dbReference type="ARBA" id="ARBA00022679"/>
    </source>
</evidence>
<dbReference type="SUPFAM" id="SSF46785">
    <property type="entry name" value="Winged helix' DNA-binding domain"/>
    <property type="match status" value="1"/>
</dbReference>
<reference evidence="6" key="2">
    <citation type="submission" date="2020-11" db="EMBL/GenBank/DDBJ databases">
        <authorList>
            <consortium name="DOE Joint Genome Institute"/>
            <person name="Kuo A."/>
            <person name="Miyauchi S."/>
            <person name="Kiss E."/>
            <person name="Drula E."/>
            <person name="Kohler A."/>
            <person name="Sanchez-Garcia M."/>
            <person name="Andreopoulos B."/>
            <person name="Barry K.W."/>
            <person name="Bonito G."/>
            <person name="Buee M."/>
            <person name="Carver A."/>
            <person name="Chen C."/>
            <person name="Cichocki N."/>
            <person name="Clum A."/>
            <person name="Culley D."/>
            <person name="Crous P.W."/>
            <person name="Fauchery L."/>
            <person name="Girlanda M."/>
            <person name="Hayes R."/>
            <person name="Keri Z."/>
            <person name="Labutti K."/>
            <person name="Lipzen A."/>
            <person name="Lombard V."/>
            <person name="Magnuson J."/>
            <person name="Maillard F."/>
            <person name="Morin E."/>
            <person name="Murat C."/>
            <person name="Nolan M."/>
            <person name="Ohm R."/>
            <person name="Pangilinan J."/>
            <person name="Pereira M."/>
            <person name="Perotto S."/>
            <person name="Peter M."/>
            <person name="Riley R."/>
            <person name="Sitrit Y."/>
            <person name="Stielow B."/>
            <person name="Szollosi G."/>
            <person name="Zifcakova L."/>
            <person name="Stursova M."/>
            <person name="Spatafora J.W."/>
            <person name="Tedersoo L."/>
            <person name="Vaario L.-M."/>
            <person name="Yamada A."/>
            <person name="Yan M."/>
            <person name="Wang P."/>
            <person name="Xu J."/>
            <person name="Bruns T."/>
            <person name="Baldrian P."/>
            <person name="Vilgalys R."/>
            <person name="Henrissat B."/>
            <person name="Grigoriev I.V."/>
            <person name="Hibbett D."/>
            <person name="Nagy L.G."/>
            <person name="Martin F.M."/>
        </authorList>
    </citation>
    <scope>NUCLEOTIDE SEQUENCE</scope>
    <source>
        <strain evidence="6">UH-Tt-Lm1</strain>
    </source>
</reference>
<dbReference type="PANTHER" id="PTHR43712">
    <property type="entry name" value="PUTATIVE (AFU_ORTHOLOGUE AFUA_4G14580)-RELATED"/>
    <property type="match status" value="1"/>
</dbReference>
<keyword evidence="1 6" id="KW-0489">Methyltransferase</keyword>